<dbReference type="InterPro" id="IPR002502">
    <property type="entry name" value="Amidase_domain"/>
</dbReference>
<dbReference type="Proteomes" id="UP001378592">
    <property type="component" value="Unassembled WGS sequence"/>
</dbReference>
<feature type="domain" description="Peptidoglycan recognition protein family" evidence="10">
    <location>
        <begin position="23"/>
        <end position="166"/>
    </location>
</feature>
<dbReference type="InterPro" id="IPR017331">
    <property type="entry name" value="Peptidoglycan_recognition"/>
</dbReference>
<dbReference type="PROSITE" id="PS51257">
    <property type="entry name" value="PROKAR_LIPOPROTEIN"/>
    <property type="match status" value="1"/>
</dbReference>
<dbReference type="EMBL" id="JAZDUA010000033">
    <property type="protein sequence ID" value="KAK7871824.1"/>
    <property type="molecule type" value="Genomic_DNA"/>
</dbReference>
<dbReference type="CDD" id="cd06583">
    <property type="entry name" value="PGRP"/>
    <property type="match status" value="1"/>
</dbReference>
<feature type="disulfide bond" evidence="7">
    <location>
        <begin position="22"/>
        <end position="146"/>
    </location>
</feature>
<evidence type="ECO:0000256" key="8">
    <source>
        <dbReference type="SAM" id="SignalP"/>
    </source>
</evidence>
<evidence type="ECO:0000256" key="5">
    <source>
        <dbReference type="ARBA" id="ARBA00023157"/>
    </source>
</evidence>
<reference evidence="11 12" key="1">
    <citation type="submission" date="2024-03" db="EMBL/GenBank/DDBJ databases">
        <title>The genome assembly and annotation of the cricket Gryllus longicercus Weissman &amp; Gray.</title>
        <authorList>
            <person name="Szrajer S."/>
            <person name="Gray D."/>
            <person name="Ylla G."/>
        </authorList>
    </citation>
    <scope>NUCLEOTIDE SEQUENCE [LARGE SCALE GENOMIC DNA]</scope>
    <source>
        <strain evidence="11">DAG 2021-001</strain>
        <tissue evidence="11">Whole body minus gut</tissue>
    </source>
</reference>
<feature type="chain" id="PRO_5042920096" description="Peptidoglycan-recognition protein" evidence="8">
    <location>
        <begin position="21"/>
        <end position="189"/>
    </location>
</feature>
<evidence type="ECO:0000256" key="6">
    <source>
        <dbReference type="PIRNR" id="PIRNR037945"/>
    </source>
</evidence>
<evidence type="ECO:0000256" key="2">
    <source>
        <dbReference type="ARBA" id="ARBA00022588"/>
    </source>
</evidence>
<evidence type="ECO:0000256" key="7">
    <source>
        <dbReference type="PIRSR" id="PIRSR037945-1"/>
    </source>
</evidence>
<dbReference type="GO" id="GO:0042834">
    <property type="term" value="F:peptidoglycan binding"/>
    <property type="evidence" value="ECO:0007669"/>
    <property type="project" value="InterPro"/>
</dbReference>
<dbReference type="SMART" id="SM00644">
    <property type="entry name" value="Ami_2"/>
    <property type="match status" value="1"/>
</dbReference>
<keyword evidence="12" id="KW-1185">Reference proteome</keyword>
<dbReference type="AlphaFoldDB" id="A0AAN9WFL1"/>
<dbReference type="Pfam" id="PF01510">
    <property type="entry name" value="Amidase_2"/>
    <property type="match status" value="1"/>
</dbReference>
<organism evidence="11 12">
    <name type="scientific">Gryllus longicercus</name>
    <dbReference type="NCBI Taxonomy" id="2509291"/>
    <lineage>
        <taxon>Eukaryota</taxon>
        <taxon>Metazoa</taxon>
        <taxon>Ecdysozoa</taxon>
        <taxon>Arthropoda</taxon>
        <taxon>Hexapoda</taxon>
        <taxon>Insecta</taxon>
        <taxon>Pterygota</taxon>
        <taxon>Neoptera</taxon>
        <taxon>Polyneoptera</taxon>
        <taxon>Orthoptera</taxon>
        <taxon>Ensifera</taxon>
        <taxon>Gryllidea</taxon>
        <taxon>Grylloidea</taxon>
        <taxon>Gryllidae</taxon>
        <taxon>Gryllinae</taxon>
        <taxon>Gryllus</taxon>
    </lineage>
</organism>
<protein>
    <recommendedName>
        <fullName evidence="6">Peptidoglycan-recognition protein</fullName>
    </recommendedName>
</protein>
<dbReference type="InterPro" id="IPR015510">
    <property type="entry name" value="PGRP"/>
</dbReference>
<dbReference type="InterPro" id="IPR036505">
    <property type="entry name" value="Amidase/PGRP_sf"/>
</dbReference>
<feature type="disulfide bond" evidence="7">
    <location>
        <begin position="60"/>
        <end position="66"/>
    </location>
</feature>
<dbReference type="GO" id="GO:0008745">
    <property type="term" value="F:N-acetylmuramoyl-L-alanine amidase activity"/>
    <property type="evidence" value="ECO:0007669"/>
    <property type="project" value="InterPro"/>
</dbReference>
<keyword evidence="2 6" id="KW-0399">Innate immunity</keyword>
<feature type="signal peptide" evidence="8">
    <location>
        <begin position="1"/>
        <end position="20"/>
    </location>
</feature>
<proteinExistence type="inferred from homology"/>
<keyword evidence="3 8" id="KW-0732">Signal</keyword>
<dbReference type="Gene3D" id="3.40.80.10">
    <property type="entry name" value="Peptidoglycan recognition protein-like"/>
    <property type="match status" value="1"/>
</dbReference>
<name>A0AAN9WFL1_9ORTH</name>
<evidence type="ECO:0000256" key="3">
    <source>
        <dbReference type="ARBA" id="ARBA00022729"/>
    </source>
</evidence>
<sequence length="189" mass="20000">MARSLLLLAALCALAAAASAACPNIISRSGWGARNPTATTQLSKKPTPYVVVHHGASSSCTTQSACASIVRSYQNQHMDVNGWADIGYNFIIGEDGNVYEGRGWELTGAHAPGYNTQSIGICIIGTFTSKLPNTAALNALNNLIECGVSKGKITAAYKEIGHRQATATECPGTKLYQWVQSQSHWTSSP</sequence>
<dbReference type="GO" id="GO:0008270">
    <property type="term" value="F:zinc ion binding"/>
    <property type="evidence" value="ECO:0007669"/>
    <property type="project" value="InterPro"/>
</dbReference>
<dbReference type="PANTHER" id="PTHR11022:SF41">
    <property type="entry name" value="PEPTIDOGLYCAN-RECOGNITION PROTEIN LC-RELATED"/>
    <property type="match status" value="1"/>
</dbReference>
<evidence type="ECO:0000313" key="11">
    <source>
        <dbReference type="EMBL" id="KAK7871824.1"/>
    </source>
</evidence>
<comment type="caution">
    <text evidence="11">The sequence shown here is derived from an EMBL/GenBank/DDBJ whole genome shotgun (WGS) entry which is preliminary data.</text>
</comment>
<dbReference type="SUPFAM" id="SSF55846">
    <property type="entry name" value="N-acetylmuramoyl-L-alanine amidase-like"/>
    <property type="match status" value="1"/>
</dbReference>
<dbReference type="GO" id="GO:0009253">
    <property type="term" value="P:peptidoglycan catabolic process"/>
    <property type="evidence" value="ECO:0007669"/>
    <property type="project" value="InterPro"/>
</dbReference>
<evidence type="ECO:0000256" key="4">
    <source>
        <dbReference type="ARBA" id="ARBA00022859"/>
    </source>
</evidence>
<keyword evidence="5 7" id="KW-1015">Disulfide bond</keyword>
<accession>A0AAN9WFL1</accession>
<dbReference type="SMART" id="SM00701">
    <property type="entry name" value="PGRP"/>
    <property type="match status" value="1"/>
</dbReference>
<evidence type="ECO:0000259" key="9">
    <source>
        <dbReference type="SMART" id="SM00644"/>
    </source>
</evidence>
<dbReference type="PANTHER" id="PTHR11022">
    <property type="entry name" value="PEPTIDOGLYCAN RECOGNITION PROTEIN"/>
    <property type="match status" value="1"/>
</dbReference>
<evidence type="ECO:0000256" key="1">
    <source>
        <dbReference type="ARBA" id="ARBA00007553"/>
    </source>
</evidence>
<gene>
    <name evidence="11" type="ORF">R5R35_006424</name>
</gene>
<dbReference type="FunFam" id="3.40.80.10:FF:000001">
    <property type="entry name" value="Peptidoglycan recognition protein 1"/>
    <property type="match status" value="1"/>
</dbReference>
<feature type="domain" description="N-acetylmuramoyl-L-alanine amidase" evidence="9">
    <location>
        <begin position="35"/>
        <end position="172"/>
    </location>
</feature>
<dbReference type="GO" id="GO:0045087">
    <property type="term" value="P:innate immune response"/>
    <property type="evidence" value="ECO:0007669"/>
    <property type="project" value="UniProtKB-KW"/>
</dbReference>
<evidence type="ECO:0000259" key="10">
    <source>
        <dbReference type="SMART" id="SM00701"/>
    </source>
</evidence>
<evidence type="ECO:0000313" key="12">
    <source>
        <dbReference type="Proteomes" id="UP001378592"/>
    </source>
</evidence>
<dbReference type="InterPro" id="IPR006619">
    <property type="entry name" value="PGRP_domain_met/bac"/>
</dbReference>
<dbReference type="PIRSF" id="PIRSF037945">
    <property type="entry name" value="PGRPs"/>
    <property type="match status" value="1"/>
</dbReference>
<keyword evidence="4 6" id="KW-0391">Immunity</keyword>
<comment type="similarity">
    <text evidence="1 6">Belongs to the N-acetylmuramoyl-L-alanine amidase 2 family.</text>
</comment>